<keyword evidence="2" id="KW-1185">Reference proteome</keyword>
<reference evidence="1 2" key="1">
    <citation type="submission" date="2023-04" db="EMBL/GenBank/DDBJ databases">
        <title>Genome Encyclopedia of Bacteria and Archaea VI: Functional Genomics of Type Strains.</title>
        <authorList>
            <person name="Whitman W."/>
        </authorList>
    </citation>
    <scope>NUCLEOTIDE SEQUENCE [LARGE SCALE GENOMIC DNA]</scope>
    <source>
        <strain evidence="1 2">SG_E_30_P1</strain>
    </source>
</reference>
<dbReference type="SUPFAM" id="SSF159245">
    <property type="entry name" value="AttH-like"/>
    <property type="match status" value="1"/>
</dbReference>
<dbReference type="InterPro" id="IPR023374">
    <property type="entry name" value="AttH-like_dom_sf"/>
</dbReference>
<comment type="caution">
    <text evidence="1">The sequence shown here is derived from an EMBL/GenBank/DDBJ whole genome shotgun (WGS) entry which is preliminary data.</text>
</comment>
<gene>
    <name evidence="1" type="ORF">M2152_001445</name>
</gene>
<dbReference type="RefSeq" id="WP_322133582.1">
    <property type="nucleotide sequence ID" value="NZ_CP085036.1"/>
</dbReference>
<organism evidence="1 2">
    <name type="scientific">Antiquaquibacter oligotrophicus</name>
    <dbReference type="NCBI Taxonomy" id="2880260"/>
    <lineage>
        <taxon>Bacteria</taxon>
        <taxon>Bacillati</taxon>
        <taxon>Actinomycetota</taxon>
        <taxon>Actinomycetes</taxon>
        <taxon>Micrococcales</taxon>
        <taxon>Microbacteriaceae</taxon>
        <taxon>Antiquaquibacter</taxon>
    </lineage>
</organism>
<protein>
    <recommendedName>
        <fullName evidence="3">AttH domain-containing protein</fullName>
    </recommendedName>
</protein>
<evidence type="ECO:0000313" key="1">
    <source>
        <dbReference type="EMBL" id="MDH6181263.1"/>
    </source>
</evidence>
<evidence type="ECO:0000313" key="2">
    <source>
        <dbReference type="Proteomes" id="UP001160142"/>
    </source>
</evidence>
<dbReference type="Gene3D" id="2.40.370.10">
    <property type="entry name" value="AttH-like domain"/>
    <property type="match status" value="1"/>
</dbReference>
<dbReference type="EMBL" id="JARXVQ010000001">
    <property type="protein sequence ID" value="MDH6181263.1"/>
    <property type="molecule type" value="Genomic_DNA"/>
</dbReference>
<dbReference type="Proteomes" id="UP001160142">
    <property type="component" value="Unassembled WGS sequence"/>
</dbReference>
<name>A0ABT6KMM9_9MICO</name>
<evidence type="ECO:0008006" key="3">
    <source>
        <dbReference type="Google" id="ProtNLM"/>
    </source>
</evidence>
<accession>A0ABT6KMM9</accession>
<proteinExistence type="predicted"/>
<sequence>MAAHDIPDTPEIRATMEKSQAEGMTALGLSSSVVEPWEDGYRAAAAEDSTFEWWYFDCQFDDGSTLVVTFSNKPHTDPSGPLVPTVLVIRQLPDGTRRHLEPTFAPGDFTASTDTCDVRIGPNTVRGDLTTYDLHLEVEDLVADVTITRAAPSWRPGAGINFFDSARSHYLAWVVPVPYGTVTAAITEAGATTQLTGSAYHDHNWGNHLMGSFLDHWYWGRAHVGDYTIVYVRMTTKGFMGFGEINIPTFYLAKGQTLVTDDLLPLRLVTSGDVPGPGHQTYPTRMEWSWHTDRGSITMTATNPKLIESLDMAVPRHGISKLVHAGEHPMYYDFNADLELDIRLDDLTDHVVGRTLYEKMMFR</sequence>